<evidence type="ECO:0000256" key="1">
    <source>
        <dbReference type="SAM" id="Phobius"/>
    </source>
</evidence>
<dbReference type="Proteomes" id="UP001240447">
    <property type="component" value="Unassembled WGS sequence"/>
</dbReference>
<keyword evidence="3" id="KW-1185">Reference proteome</keyword>
<dbReference type="InterPro" id="IPR051784">
    <property type="entry name" value="Nod_factor_ABC_transporter"/>
</dbReference>
<keyword evidence="1" id="KW-0812">Transmembrane</keyword>
<feature type="transmembrane region" description="Helical" evidence="1">
    <location>
        <begin position="131"/>
        <end position="156"/>
    </location>
</feature>
<organism evidence="2 3">
    <name type="scientific">Nocardioides massiliensis</name>
    <dbReference type="NCBI Taxonomy" id="1325935"/>
    <lineage>
        <taxon>Bacteria</taxon>
        <taxon>Bacillati</taxon>
        <taxon>Actinomycetota</taxon>
        <taxon>Actinomycetes</taxon>
        <taxon>Propionibacteriales</taxon>
        <taxon>Nocardioidaceae</taxon>
        <taxon>Nocardioides</taxon>
    </lineage>
</organism>
<dbReference type="InterPro" id="IPR000412">
    <property type="entry name" value="ABC_2_transport"/>
</dbReference>
<name>A0ABT9NIK4_9ACTN</name>
<reference evidence="2 3" key="1">
    <citation type="submission" date="2023-07" db="EMBL/GenBank/DDBJ databases">
        <title>Sequencing the genomes of 1000 actinobacteria strains.</title>
        <authorList>
            <person name="Klenk H.-P."/>
        </authorList>
    </citation>
    <scope>NUCLEOTIDE SEQUENCE [LARGE SCALE GENOMIC DNA]</scope>
    <source>
        <strain evidence="2 3">GD13</strain>
    </source>
</reference>
<proteinExistence type="predicted"/>
<dbReference type="PIRSF" id="PIRSF006648">
    <property type="entry name" value="DrrB"/>
    <property type="match status" value="1"/>
</dbReference>
<evidence type="ECO:0000313" key="2">
    <source>
        <dbReference type="EMBL" id="MDP9820239.1"/>
    </source>
</evidence>
<evidence type="ECO:0000313" key="3">
    <source>
        <dbReference type="Proteomes" id="UP001240447"/>
    </source>
</evidence>
<comment type="caution">
    <text evidence="2">The sequence shown here is derived from an EMBL/GenBank/DDBJ whole genome shotgun (WGS) entry which is preliminary data.</text>
</comment>
<gene>
    <name evidence="2" type="ORF">J2S59_000048</name>
</gene>
<accession>A0ABT9NIK4</accession>
<keyword evidence="1" id="KW-0472">Membrane</keyword>
<protein>
    <submittedName>
        <fullName evidence="2">ABC-2 type transport system permease protein</fullName>
    </submittedName>
</protein>
<feature type="transmembrane region" description="Helical" evidence="1">
    <location>
        <begin position="168"/>
        <end position="190"/>
    </location>
</feature>
<dbReference type="PANTHER" id="PTHR43229">
    <property type="entry name" value="NODULATION PROTEIN J"/>
    <property type="match status" value="1"/>
</dbReference>
<feature type="transmembrane region" description="Helical" evidence="1">
    <location>
        <begin position="224"/>
        <end position="246"/>
    </location>
</feature>
<feature type="transmembrane region" description="Helical" evidence="1">
    <location>
        <begin position="50"/>
        <end position="76"/>
    </location>
</feature>
<dbReference type="EMBL" id="JAUSQM010000001">
    <property type="protein sequence ID" value="MDP9820239.1"/>
    <property type="molecule type" value="Genomic_DNA"/>
</dbReference>
<feature type="transmembrane region" description="Helical" evidence="1">
    <location>
        <begin position="97"/>
        <end position="119"/>
    </location>
</feature>
<dbReference type="RefSeq" id="WP_306824696.1">
    <property type="nucleotide sequence ID" value="NZ_JAUSQM010000001.1"/>
</dbReference>
<sequence length="253" mass="26639">MNLTYAGLELKRFARDRVNLFFVAILPAFFYLVFGAAQDYKDAPVGNGNVAFYILVSMAAYGAVTATVGIGGMAAVERMQGWGRQLGLTPLPDRGFVVVKAFLAVAVAAVPITLIALLGASTGASAEPWTWVVSIGVIMLGATVFALFGLCAGLAFRTEAAVGAASGIMVIMAFLGNLFIPLTGALLTAAKFTPLYGYVALARYPATEGRLIDGRGGLTDSEPLWVPLLNVSVWAAVFGVAAVWLVRRVRGRE</sequence>
<dbReference type="PANTHER" id="PTHR43229:SF2">
    <property type="entry name" value="NODULATION PROTEIN J"/>
    <property type="match status" value="1"/>
</dbReference>
<keyword evidence="1" id="KW-1133">Transmembrane helix</keyword>
<feature type="transmembrane region" description="Helical" evidence="1">
    <location>
        <begin position="20"/>
        <end position="38"/>
    </location>
</feature>